<accession>A0A1Y0L087</accession>
<feature type="compositionally biased region" description="Basic and acidic residues" evidence="2">
    <location>
        <begin position="53"/>
        <end position="62"/>
    </location>
</feature>
<evidence type="ECO:0000313" key="3">
    <source>
        <dbReference type="EMBL" id="ATX70604.1"/>
    </source>
</evidence>
<dbReference type="Proteomes" id="UP000231179">
    <property type="component" value="Chromosome"/>
</dbReference>
<dbReference type="AlphaFoldDB" id="A0A1Y0L087"/>
<dbReference type="EMBL" id="CP024870">
    <property type="protein sequence ID" value="ATX70604.1"/>
    <property type="molecule type" value="Genomic_DNA"/>
</dbReference>
<sequence length="264" mass="31441">MSDQKRPESLLTDDLRKRIEEIDKSSQFNAQGRETYFVPRKSLESEDPQLVETQKKQSAKDRKIDIEKRHSPLENYNERPENIIRPRKAAVSPFTDEQKKEITATVDQIKTEHDLHERLIRRKEKEYLKTQNKLIKKINRYERKINIYQEKGRHDDVEKTMEIKDNLANELKFIQDGFKNISQTFSPNMSLDERRRKIYNNAYNAETNRVRKIVKARQESKTGNGLNWSNHVADSNLVMPDKNAALPERKRVKTWKEEIEEFDD</sequence>
<name>A0A1Y0L087_9MOLU</name>
<evidence type="ECO:0000313" key="4">
    <source>
        <dbReference type="Proteomes" id="UP000231179"/>
    </source>
</evidence>
<keyword evidence="1" id="KW-0175">Coiled coil</keyword>
<organism evidence="3 4">
    <name type="scientific">Spiroplasma clarkii</name>
    <dbReference type="NCBI Taxonomy" id="2139"/>
    <lineage>
        <taxon>Bacteria</taxon>
        <taxon>Bacillati</taxon>
        <taxon>Mycoplasmatota</taxon>
        <taxon>Mollicutes</taxon>
        <taxon>Entomoplasmatales</taxon>
        <taxon>Spiroplasmataceae</taxon>
        <taxon>Spiroplasma</taxon>
    </lineage>
</organism>
<gene>
    <name evidence="3" type="ORF">SCLAR_v1c02740</name>
</gene>
<keyword evidence="4" id="KW-1185">Reference proteome</keyword>
<feature type="coiled-coil region" evidence="1">
    <location>
        <begin position="106"/>
        <end position="151"/>
    </location>
</feature>
<reference evidence="3 4" key="1">
    <citation type="submission" date="2017-11" db="EMBL/GenBank/DDBJ databases">
        <title>Complete genome sequence of Spiroplasma clarkii CN-5 (DSM 19994).</title>
        <authorList>
            <person name="Tsai Y.-M."/>
            <person name="Chang A."/>
            <person name="Lo W.-S."/>
            <person name="Kuo C.-H."/>
        </authorList>
    </citation>
    <scope>NUCLEOTIDE SEQUENCE [LARGE SCALE GENOMIC DNA]</scope>
    <source>
        <strain evidence="3 4">CN-5</strain>
    </source>
</reference>
<dbReference type="RefSeq" id="WP_100254168.1">
    <property type="nucleotide sequence ID" value="NZ_CP015819.1"/>
</dbReference>
<dbReference type="OrthoDB" id="389357at2"/>
<proteinExistence type="predicted"/>
<protein>
    <submittedName>
        <fullName evidence="3">Uncharacterized protein</fullName>
    </submittedName>
</protein>
<evidence type="ECO:0000256" key="2">
    <source>
        <dbReference type="SAM" id="MobiDB-lite"/>
    </source>
</evidence>
<dbReference type="KEGG" id="scla:SCLARK_00446"/>
<feature type="region of interest" description="Disordered" evidence="2">
    <location>
        <begin position="39"/>
        <end position="62"/>
    </location>
</feature>
<evidence type="ECO:0000256" key="1">
    <source>
        <dbReference type="SAM" id="Coils"/>
    </source>
</evidence>